<dbReference type="RefSeq" id="WP_319063888.1">
    <property type="nucleotide sequence ID" value="NZ_JARAYT010000032.1"/>
</dbReference>
<accession>A0ABU4NVM8</accession>
<comment type="caution">
    <text evidence="1">The sequence shown here is derived from an EMBL/GenBank/DDBJ whole genome shotgun (WGS) entry which is preliminary data.</text>
</comment>
<evidence type="ECO:0000313" key="2">
    <source>
        <dbReference type="Proteomes" id="UP001271274"/>
    </source>
</evidence>
<organism evidence="1 2">
    <name type="scientific">Streptomyces europaeiscabiei</name>
    <dbReference type="NCBI Taxonomy" id="146819"/>
    <lineage>
        <taxon>Bacteria</taxon>
        <taxon>Bacillati</taxon>
        <taxon>Actinomycetota</taxon>
        <taxon>Actinomycetes</taxon>
        <taxon>Kitasatosporales</taxon>
        <taxon>Streptomycetaceae</taxon>
        <taxon>Streptomyces</taxon>
    </lineage>
</organism>
<keyword evidence="2" id="KW-1185">Reference proteome</keyword>
<gene>
    <name evidence="1" type="ORF">PV662_46925</name>
</gene>
<name>A0ABU4NVM8_9ACTN</name>
<protein>
    <submittedName>
        <fullName evidence="1">Uncharacterized protein</fullName>
    </submittedName>
</protein>
<dbReference type="EMBL" id="JARAYU010000041">
    <property type="protein sequence ID" value="MDX3707080.1"/>
    <property type="molecule type" value="Genomic_DNA"/>
</dbReference>
<dbReference type="Proteomes" id="UP001271274">
    <property type="component" value="Unassembled WGS sequence"/>
</dbReference>
<reference evidence="1 2" key="1">
    <citation type="journal article" date="2023" name="Microb. Genom.">
        <title>Mesoterricola silvestris gen. nov., sp. nov., Mesoterricola sediminis sp. nov., Geothrix oryzae sp. nov., Geothrix edaphica sp. nov., Geothrix rubra sp. nov., and Geothrix limicola sp. nov., six novel members of Acidobacteriota isolated from soils.</title>
        <authorList>
            <person name="Weisberg A.J."/>
            <person name="Pearce E."/>
            <person name="Kramer C.G."/>
            <person name="Chang J.H."/>
            <person name="Clarke C.R."/>
        </authorList>
    </citation>
    <scope>NUCLEOTIDE SEQUENCE [LARGE SCALE GENOMIC DNA]</scope>
    <source>
        <strain evidence="1 2">ID09-01A</strain>
    </source>
</reference>
<evidence type="ECO:0000313" key="1">
    <source>
        <dbReference type="EMBL" id="MDX3707080.1"/>
    </source>
</evidence>
<proteinExistence type="predicted"/>
<sequence length="70" mass="7569">MLNPVTAWTPGLLVTYHGSLTDLHGAYEAHPCGCLNCVDERGLPGVRFELRDEHGVVVVACVRPRSITPA</sequence>